<keyword evidence="5" id="KW-0819">tRNA processing</keyword>
<name>A0AAD7ECH2_9AGAR</name>
<dbReference type="GO" id="GO:0006397">
    <property type="term" value="P:mRNA processing"/>
    <property type="evidence" value="ECO:0007669"/>
    <property type="project" value="UniProtKB-KW"/>
</dbReference>
<dbReference type="SUPFAM" id="SSF51395">
    <property type="entry name" value="FMN-linked oxidoreductases"/>
    <property type="match status" value="1"/>
</dbReference>
<dbReference type="AlphaFoldDB" id="A0AAD7ECH2"/>
<proteinExistence type="inferred from homology"/>
<dbReference type="Gene3D" id="3.20.20.70">
    <property type="entry name" value="Aldolase class I"/>
    <property type="match status" value="1"/>
</dbReference>
<evidence type="ECO:0000256" key="15">
    <source>
        <dbReference type="ARBA" id="ARBA00049447"/>
    </source>
</evidence>
<evidence type="ECO:0000256" key="7">
    <source>
        <dbReference type="ARBA" id="ARBA00023002"/>
    </source>
</evidence>
<dbReference type="CDD" id="cd02801">
    <property type="entry name" value="DUS_like_FMN"/>
    <property type="match status" value="1"/>
</dbReference>
<evidence type="ECO:0000313" key="20">
    <source>
        <dbReference type="Proteomes" id="UP001218218"/>
    </source>
</evidence>
<feature type="compositionally biased region" description="Low complexity" evidence="17">
    <location>
        <begin position="540"/>
        <end position="550"/>
    </location>
</feature>
<keyword evidence="6" id="KW-0521">NADP</keyword>
<comment type="catalytic activity">
    <reaction evidence="14">
        <text>5,6-dihydrouridine(16) in tRNA + NAD(+) = uridine(16) in tRNA + NADH + H(+)</text>
        <dbReference type="Rhea" id="RHEA:53380"/>
        <dbReference type="Rhea" id="RHEA-COMP:13543"/>
        <dbReference type="Rhea" id="RHEA-COMP:13544"/>
        <dbReference type="ChEBI" id="CHEBI:15378"/>
        <dbReference type="ChEBI" id="CHEBI:57540"/>
        <dbReference type="ChEBI" id="CHEBI:57945"/>
        <dbReference type="ChEBI" id="CHEBI:65315"/>
        <dbReference type="ChEBI" id="CHEBI:74443"/>
        <dbReference type="EC" id="1.3.1.88"/>
    </reaction>
    <physiologicalReaction direction="right-to-left" evidence="14">
        <dbReference type="Rhea" id="RHEA:53382"/>
    </physiologicalReaction>
</comment>
<evidence type="ECO:0000256" key="8">
    <source>
        <dbReference type="ARBA" id="ARBA00023027"/>
    </source>
</evidence>
<dbReference type="PANTHER" id="PTHR11082">
    <property type="entry name" value="TRNA-DIHYDROURIDINE SYNTHASE"/>
    <property type="match status" value="1"/>
</dbReference>
<organism evidence="19 20">
    <name type="scientific">Mycena albidolilacea</name>
    <dbReference type="NCBI Taxonomy" id="1033008"/>
    <lineage>
        <taxon>Eukaryota</taxon>
        <taxon>Fungi</taxon>
        <taxon>Dikarya</taxon>
        <taxon>Basidiomycota</taxon>
        <taxon>Agaricomycotina</taxon>
        <taxon>Agaricomycetes</taxon>
        <taxon>Agaricomycetidae</taxon>
        <taxon>Agaricales</taxon>
        <taxon>Marasmiineae</taxon>
        <taxon>Mycenaceae</taxon>
        <taxon>Mycena</taxon>
    </lineage>
</organism>
<evidence type="ECO:0000256" key="6">
    <source>
        <dbReference type="ARBA" id="ARBA00022857"/>
    </source>
</evidence>
<keyword evidence="7" id="KW-0560">Oxidoreductase</keyword>
<evidence type="ECO:0000256" key="11">
    <source>
        <dbReference type="ARBA" id="ARBA00047287"/>
    </source>
</evidence>
<comment type="catalytic activity">
    <reaction evidence="11">
        <text>5,6-dihydrouridine(17) in tRNA + NAD(+) = uridine(17) in tRNA + NADH + H(+)</text>
        <dbReference type="Rhea" id="RHEA:53372"/>
        <dbReference type="Rhea" id="RHEA-COMP:13541"/>
        <dbReference type="Rhea" id="RHEA-COMP:13542"/>
        <dbReference type="ChEBI" id="CHEBI:15378"/>
        <dbReference type="ChEBI" id="CHEBI:57540"/>
        <dbReference type="ChEBI" id="CHEBI:57945"/>
        <dbReference type="ChEBI" id="CHEBI:65315"/>
        <dbReference type="ChEBI" id="CHEBI:74443"/>
        <dbReference type="EC" id="1.3.1.88"/>
    </reaction>
    <physiologicalReaction direction="right-to-left" evidence="11">
        <dbReference type="Rhea" id="RHEA:53374"/>
    </physiologicalReaction>
</comment>
<keyword evidence="3" id="KW-0288">FMN</keyword>
<feature type="region of interest" description="Disordered" evidence="17">
    <location>
        <begin position="379"/>
        <end position="419"/>
    </location>
</feature>
<evidence type="ECO:0000256" key="3">
    <source>
        <dbReference type="ARBA" id="ARBA00022643"/>
    </source>
</evidence>
<comment type="catalytic activity">
    <reaction evidence="13">
        <text>a 5,6-dihydrouridine in mRNA + NAD(+) = a uridine in mRNA + NADH + H(+)</text>
        <dbReference type="Rhea" id="RHEA:69851"/>
        <dbReference type="Rhea" id="RHEA-COMP:14658"/>
        <dbReference type="Rhea" id="RHEA-COMP:17789"/>
        <dbReference type="ChEBI" id="CHEBI:15378"/>
        <dbReference type="ChEBI" id="CHEBI:57540"/>
        <dbReference type="ChEBI" id="CHEBI:57945"/>
        <dbReference type="ChEBI" id="CHEBI:65315"/>
        <dbReference type="ChEBI" id="CHEBI:74443"/>
    </reaction>
    <physiologicalReaction direction="right-to-left" evidence="13">
        <dbReference type="Rhea" id="RHEA:69853"/>
    </physiologicalReaction>
</comment>
<feature type="compositionally biased region" description="Low complexity" evidence="17">
    <location>
        <begin position="286"/>
        <end position="319"/>
    </location>
</feature>
<dbReference type="Proteomes" id="UP001218218">
    <property type="component" value="Unassembled WGS sequence"/>
</dbReference>
<feature type="domain" description="DUS-like FMN-binding" evidence="18">
    <location>
        <begin position="30"/>
        <end position="263"/>
    </location>
</feature>
<dbReference type="GO" id="GO:0050660">
    <property type="term" value="F:flavin adenine dinucleotide binding"/>
    <property type="evidence" value="ECO:0007669"/>
    <property type="project" value="InterPro"/>
</dbReference>
<evidence type="ECO:0000256" key="1">
    <source>
        <dbReference type="ARBA" id="ARBA00001917"/>
    </source>
</evidence>
<evidence type="ECO:0000256" key="2">
    <source>
        <dbReference type="ARBA" id="ARBA00022630"/>
    </source>
</evidence>
<evidence type="ECO:0000256" key="9">
    <source>
        <dbReference type="ARBA" id="ARBA00038313"/>
    </source>
</evidence>
<evidence type="ECO:0000256" key="13">
    <source>
        <dbReference type="ARBA" id="ARBA00048342"/>
    </source>
</evidence>
<comment type="similarity">
    <text evidence="9">Belongs to the Dus family. Dus1 subfamily.</text>
</comment>
<comment type="catalytic activity">
    <reaction evidence="12">
        <text>5,6-dihydrouridine(16) in tRNA + NADP(+) = uridine(16) in tRNA + NADPH + H(+)</text>
        <dbReference type="Rhea" id="RHEA:53376"/>
        <dbReference type="Rhea" id="RHEA-COMP:13543"/>
        <dbReference type="Rhea" id="RHEA-COMP:13544"/>
        <dbReference type="ChEBI" id="CHEBI:15378"/>
        <dbReference type="ChEBI" id="CHEBI:57783"/>
        <dbReference type="ChEBI" id="CHEBI:58349"/>
        <dbReference type="ChEBI" id="CHEBI:65315"/>
        <dbReference type="ChEBI" id="CHEBI:74443"/>
        <dbReference type="EC" id="1.3.1.88"/>
    </reaction>
    <physiologicalReaction direction="right-to-left" evidence="12">
        <dbReference type="Rhea" id="RHEA:53378"/>
    </physiologicalReaction>
</comment>
<accession>A0AAD7ECH2</accession>
<reference evidence="19" key="1">
    <citation type="submission" date="2023-03" db="EMBL/GenBank/DDBJ databases">
        <title>Massive genome expansion in bonnet fungi (Mycena s.s.) driven by repeated elements and novel gene families across ecological guilds.</title>
        <authorList>
            <consortium name="Lawrence Berkeley National Laboratory"/>
            <person name="Harder C.B."/>
            <person name="Miyauchi S."/>
            <person name="Viragh M."/>
            <person name="Kuo A."/>
            <person name="Thoen E."/>
            <person name="Andreopoulos B."/>
            <person name="Lu D."/>
            <person name="Skrede I."/>
            <person name="Drula E."/>
            <person name="Henrissat B."/>
            <person name="Morin E."/>
            <person name="Kohler A."/>
            <person name="Barry K."/>
            <person name="LaButti K."/>
            <person name="Morin E."/>
            <person name="Salamov A."/>
            <person name="Lipzen A."/>
            <person name="Mereny Z."/>
            <person name="Hegedus B."/>
            <person name="Baldrian P."/>
            <person name="Stursova M."/>
            <person name="Weitz H."/>
            <person name="Taylor A."/>
            <person name="Grigoriev I.V."/>
            <person name="Nagy L.G."/>
            <person name="Martin F."/>
            <person name="Kauserud H."/>
        </authorList>
    </citation>
    <scope>NUCLEOTIDE SEQUENCE</scope>
    <source>
        <strain evidence="19">CBHHK002</strain>
    </source>
</reference>
<dbReference type="GO" id="GO:0017150">
    <property type="term" value="F:tRNA dihydrouridine synthase activity"/>
    <property type="evidence" value="ECO:0007669"/>
    <property type="project" value="InterPro"/>
</dbReference>
<gene>
    <name evidence="19" type="ORF">DFH08DRAFT_792048</name>
</gene>
<feature type="region of interest" description="Disordered" evidence="17">
    <location>
        <begin position="278"/>
        <end position="319"/>
    </location>
</feature>
<dbReference type="Pfam" id="PF01207">
    <property type="entry name" value="Dus"/>
    <property type="match status" value="1"/>
</dbReference>
<comment type="caution">
    <text evidence="19">The sequence shown here is derived from an EMBL/GenBank/DDBJ whole genome shotgun (WGS) entry which is preliminary data.</text>
</comment>
<feature type="compositionally biased region" description="Basic and acidic residues" evidence="17">
    <location>
        <begin position="379"/>
        <end position="394"/>
    </location>
</feature>
<evidence type="ECO:0000256" key="10">
    <source>
        <dbReference type="ARBA" id="ARBA00038890"/>
    </source>
</evidence>
<evidence type="ECO:0000256" key="12">
    <source>
        <dbReference type="ARBA" id="ARBA00047652"/>
    </source>
</evidence>
<dbReference type="PANTHER" id="PTHR11082:SF5">
    <property type="entry name" value="TRNA-DIHYDROURIDINE(16_17) SYNTHASE [NAD(P)(+)]-LIKE"/>
    <property type="match status" value="1"/>
</dbReference>
<feature type="region of interest" description="Disordered" evidence="17">
    <location>
        <begin position="489"/>
        <end position="550"/>
    </location>
</feature>
<keyword evidence="2" id="KW-0285">Flavoprotein</keyword>
<evidence type="ECO:0000259" key="18">
    <source>
        <dbReference type="Pfam" id="PF01207"/>
    </source>
</evidence>
<comment type="catalytic activity">
    <reaction evidence="16">
        <text>5,6-dihydrouridine(17) in tRNA + NADP(+) = uridine(17) in tRNA + NADPH + H(+)</text>
        <dbReference type="Rhea" id="RHEA:53368"/>
        <dbReference type="Rhea" id="RHEA-COMP:13541"/>
        <dbReference type="Rhea" id="RHEA-COMP:13542"/>
        <dbReference type="ChEBI" id="CHEBI:15378"/>
        <dbReference type="ChEBI" id="CHEBI:57783"/>
        <dbReference type="ChEBI" id="CHEBI:58349"/>
        <dbReference type="ChEBI" id="CHEBI:65315"/>
        <dbReference type="ChEBI" id="CHEBI:74443"/>
        <dbReference type="EC" id="1.3.1.88"/>
    </reaction>
    <physiologicalReaction direction="right-to-left" evidence="16">
        <dbReference type="Rhea" id="RHEA:53370"/>
    </physiologicalReaction>
</comment>
<dbReference type="InterPro" id="IPR013785">
    <property type="entry name" value="Aldolase_TIM"/>
</dbReference>
<evidence type="ECO:0000256" key="16">
    <source>
        <dbReference type="ARBA" id="ARBA00049467"/>
    </source>
</evidence>
<comment type="cofactor">
    <cofactor evidence="1">
        <name>FMN</name>
        <dbReference type="ChEBI" id="CHEBI:58210"/>
    </cofactor>
</comment>
<keyword evidence="8" id="KW-0520">NAD</keyword>
<keyword evidence="20" id="KW-1185">Reference proteome</keyword>
<dbReference type="EMBL" id="JARIHO010000078">
    <property type="protein sequence ID" value="KAJ7310614.1"/>
    <property type="molecule type" value="Genomic_DNA"/>
</dbReference>
<dbReference type="InterPro" id="IPR035587">
    <property type="entry name" value="DUS-like_FMN-bd"/>
</dbReference>
<evidence type="ECO:0000256" key="17">
    <source>
        <dbReference type="SAM" id="MobiDB-lite"/>
    </source>
</evidence>
<evidence type="ECO:0000256" key="5">
    <source>
        <dbReference type="ARBA" id="ARBA00022694"/>
    </source>
</evidence>
<evidence type="ECO:0000313" key="19">
    <source>
        <dbReference type="EMBL" id="KAJ7310614.1"/>
    </source>
</evidence>
<comment type="catalytic activity">
    <reaction evidence="15">
        <text>a 5,6-dihydrouridine in mRNA + NADP(+) = a uridine in mRNA + NADPH + H(+)</text>
        <dbReference type="Rhea" id="RHEA:69855"/>
        <dbReference type="Rhea" id="RHEA-COMP:14658"/>
        <dbReference type="Rhea" id="RHEA-COMP:17789"/>
        <dbReference type="ChEBI" id="CHEBI:15378"/>
        <dbReference type="ChEBI" id="CHEBI:57783"/>
        <dbReference type="ChEBI" id="CHEBI:58349"/>
        <dbReference type="ChEBI" id="CHEBI:65315"/>
        <dbReference type="ChEBI" id="CHEBI:74443"/>
    </reaction>
    <physiologicalReaction direction="right-to-left" evidence="15">
        <dbReference type="Rhea" id="RHEA:69857"/>
    </physiologicalReaction>
</comment>
<protein>
    <recommendedName>
        <fullName evidence="10">tRNA-dihydrouridine(16/17) synthase [NAD(P)(+)]</fullName>
        <ecNumber evidence="10">1.3.1.88</ecNumber>
    </recommendedName>
</protein>
<evidence type="ECO:0000256" key="4">
    <source>
        <dbReference type="ARBA" id="ARBA00022664"/>
    </source>
</evidence>
<sequence>MVAEISSTPPPKLEGYEFYREVLGSPKYIVAPMVDQSELAFRRLSRRYGAQLVYTPMINAKLFADSTKKYRNQFFDIPSGEEGHPSTDRPLIVQFCANDPEYLLTSAKVVERHCDGVDINLGCPQDIARRGRYGAFLQDDWDLIFTLINTLHKNLAVPVTAKFRIFPSIEKTVQYAQMLERAGAQILTCHGRLREQRGQNTGLASYAHIRAVKAAVSVPVFANGNILFQEDIERCLRETGCDGVMSAEGVLYNPALFAGLGGVSTSASPATAAAVEVEDDGVGDEAATAASASPDAVAPAHASSTPSAPPSSSAAPASIAPLTTAHPPLARLALEYLSLVTSLRTPTAASAVKGHLFKILHPALSRHVDLRERLGRVRVNEHQHLKQKGRIGDSKKKRRGKKTDEVEDGEAEQDTKAAEPFWATGLEPYVEVVQEMAERLVQDEALALAALAPDADGHRKSAADLVRLEDDGTGVKKLLPWWLAQPYWRPLPKEQPSEDKDAKDAGGAKKRPHPAVADADAEGVQPAEDESGPGKKLKLVEVPVPVTACS</sequence>
<dbReference type="EC" id="1.3.1.88" evidence="10"/>
<evidence type="ECO:0000256" key="14">
    <source>
        <dbReference type="ARBA" id="ARBA00048934"/>
    </source>
</evidence>
<feature type="compositionally biased region" description="Basic and acidic residues" evidence="17">
    <location>
        <begin position="491"/>
        <end position="507"/>
    </location>
</feature>
<dbReference type="InterPro" id="IPR018517">
    <property type="entry name" value="tRNA_hU_synthase_CS"/>
</dbReference>
<keyword evidence="4" id="KW-0507">mRNA processing</keyword>
<dbReference type="PROSITE" id="PS01136">
    <property type="entry name" value="UPF0034"/>
    <property type="match status" value="1"/>
</dbReference>